<dbReference type="Proteomes" id="UP000288805">
    <property type="component" value="Unassembled WGS sequence"/>
</dbReference>
<dbReference type="AlphaFoldDB" id="A0A438FSG9"/>
<comment type="caution">
    <text evidence="2">The sequence shown here is derived from an EMBL/GenBank/DDBJ whole genome shotgun (WGS) entry which is preliminary data.</text>
</comment>
<evidence type="ECO:0000259" key="1">
    <source>
        <dbReference type="Pfam" id="PF07727"/>
    </source>
</evidence>
<sequence>MKSSPMLLVMELISHDKTILFSAFQILYFGSSKGGAVTAPHQTTPSLFERPVLKLEEKRVRKRILVKQQPTIISKRGMTDLGATVVVNQGIQRTTTSRFMANQQTGKQTLNWRWSRYDSHNMRDKGTTDNQEAHTFQQRTRRDYSKINLPNVASQTNSTAATSVAQKEVPKNIHEALQQPEWRQAIREEIKALKKNGTWELSNLLKGKHLVGCKWIFTIKFKPDGSIERYKARLVAKGFAQTYSIYYQETFILIAKLNTIRVLLSLAINLDEPFQQLDVKKCCSQWSPGI</sequence>
<name>A0A438FSG9_VITVI</name>
<feature type="domain" description="Reverse transcriptase Ty1/copia-type" evidence="1">
    <location>
        <begin position="196"/>
        <end position="281"/>
    </location>
</feature>
<protein>
    <submittedName>
        <fullName evidence="2">Retrovirus-related Pol polyprotein from transposon TNT 1-94</fullName>
    </submittedName>
</protein>
<dbReference type="InterPro" id="IPR013103">
    <property type="entry name" value="RVT_2"/>
</dbReference>
<dbReference type="EMBL" id="QGNW01000756">
    <property type="protein sequence ID" value="RVW62895.1"/>
    <property type="molecule type" value="Genomic_DNA"/>
</dbReference>
<evidence type="ECO:0000313" key="2">
    <source>
        <dbReference type="EMBL" id="RVW62895.1"/>
    </source>
</evidence>
<organism evidence="2 3">
    <name type="scientific">Vitis vinifera</name>
    <name type="common">Grape</name>
    <dbReference type="NCBI Taxonomy" id="29760"/>
    <lineage>
        <taxon>Eukaryota</taxon>
        <taxon>Viridiplantae</taxon>
        <taxon>Streptophyta</taxon>
        <taxon>Embryophyta</taxon>
        <taxon>Tracheophyta</taxon>
        <taxon>Spermatophyta</taxon>
        <taxon>Magnoliopsida</taxon>
        <taxon>eudicotyledons</taxon>
        <taxon>Gunneridae</taxon>
        <taxon>Pentapetalae</taxon>
        <taxon>rosids</taxon>
        <taxon>Vitales</taxon>
        <taxon>Vitaceae</taxon>
        <taxon>Viteae</taxon>
        <taxon>Vitis</taxon>
    </lineage>
</organism>
<accession>A0A438FSG9</accession>
<evidence type="ECO:0000313" key="3">
    <source>
        <dbReference type="Proteomes" id="UP000288805"/>
    </source>
</evidence>
<proteinExistence type="predicted"/>
<reference evidence="2 3" key="1">
    <citation type="journal article" date="2018" name="PLoS Genet.">
        <title>Population sequencing reveals clonal diversity and ancestral inbreeding in the grapevine cultivar Chardonnay.</title>
        <authorList>
            <person name="Roach M.J."/>
            <person name="Johnson D.L."/>
            <person name="Bohlmann J."/>
            <person name="van Vuuren H.J."/>
            <person name="Jones S.J."/>
            <person name="Pretorius I.S."/>
            <person name="Schmidt S.A."/>
            <person name="Borneman A.R."/>
        </authorList>
    </citation>
    <scope>NUCLEOTIDE SEQUENCE [LARGE SCALE GENOMIC DNA]</scope>
    <source>
        <strain evidence="3">cv. Chardonnay</strain>
        <tissue evidence="2">Leaf</tissue>
    </source>
</reference>
<dbReference type="Pfam" id="PF07727">
    <property type="entry name" value="RVT_2"/>
    <property type="match status" value="1"/>
</dbReference>
<gene>
    <name evidence="2" type="primary">POLX_2907</name>
    <name evidence="2" type="ORF">CK203_059780</name>
</gene>